<evidence type="ECO:0000259" key="1">
    <source>
        <dbReference type="PROSITE" id="PS51154"/>
    </source>
</evidence>
<accession>A0ABV9C7H5</accession>
<gene>
    <name evidence="2" type="ORF">ACFO5W_19210</name>
</gene>
<dbReference type="InterPro" id="IPR043472">
    <property type="entry name" value="Macro_dom-like"/>
</dbReference>
<dbReference type="EMBL" id="JBHSGA010000020">
    <property type="protein sequence ID" value="MFC4528781.1"/>
    <property type="molecule type" value="Genomic_DNA"/>
</dbReference>
<dbReference type="PANTHER" id="PTHR11106:SF27">
    <property type="entry name" value="MACRO DOMAIN-CONTAINING PROTEIN"/>
    <property type="match status" value="1"/>
</dbReference>
<dbReference type="GO" id="GO:0061463">
    <property type="term" value="F:O-acetyl-ADP-ribose deacetylase activity"/>
    <property type="evidence" value="ECO:0007669"/>
    <property type="project" value="UniProtKB-EC"/>
</dbReference>
<protein>
    <submittedName>
        <fullName evidence="2">O-acetyl-ADP-ribose deacetylase</fullName>
        <ecNumber evidence="2">3.1.1.106</ecNumber>
    </submittedName>
</protein>
<sequence>MSIEIVTADITRLDVDAIVNAANTSLLGGGGVDGAIHRAAGPALLEACRGLPQVQPGVRCPTGEARLTPGFNLPARYVIHTVGPVWRGGAHDEASLLASCYQQSMALAIEHAVESIAFPAISCGIYGYPPELAAPLALRNLRVAQEGIAPIRVLVCCFSPSMASIWQAALNDAG</sequence>
<dbReference type="SMART" id="SM00506">
    <property type="entry name" value="A1pp"/>
    <property type="match status" value="1"/>
</dbReference>
<dbReference type="InterPro" id="IPR002589">
    <property type="entry name" value="Macro_dom"/>
</dbReference>
<dbReference type="Gene3D" id="3.40.220.10">
    <property type="entry name" value="Leucine Aminopeptidase, subunit E, domain 1"/>
    <property type="match status" value="1"/>
</dbReference>
<dbReference type="PANTHER" id="PTHR11106">
    <property type="entry name" value="GANGLIOSIDE INDUCED DIFFERENTIATION ASSOCIATED PROTEIN 2-RELATED"/>
    <property type="match status" value="1"/>
</dbReference>
<name>A0ABV9C7H5_9GAMM</name>
<reference evidence="3" key="1">
    <citation type="journal article" date="2019" name="Int. J. Syst. Evol. Microbiol.">
        <title>The Global Catalogue of Microorganisms (GCM) 10K type strain sequencing project: providing services to taxonomists for standard genome sequencing and annotation.</title>
        <authorList>
            <consortium name="The Broad Institute Genomics Platform"/>
            <consortium name="The Broad Institute Genome Sequencing Center for Infectious Disease"/>
            <person name="Wu L."/>
            <person name="Ma J."/>
        </authorList>
    </citation>
    <scope>NUCLEOTIDE SEQUENCE [LARGE SCALE GENOMIC DNA]</scope>
    <source>
        <strain evidence="3">CCM 4481</strain>
    </source>
</reference>
<keyword evidence="2" id="KW-0378">Hydrolase</keyword>
<feature type="domain" description="Macro" evidence="1">
    <location>
        <begin position="1"/>
        <end position="174"/>
    </location>
</feature>
<dbReference type="NCBIfam" id="NF001664">
    <property type="entry name" value="PRK00431.1-6"/>
    <property type="match status" value="1"/>
</dbReference>
<keyword evidence="3" id="KW-1185">Reference proteome</keyword>
<dbReference type="Proteomes" id="UP001595961">
    <property type="component" value="Unassembled WGS sequence"/>
</dbReference>
<evidence type="ECO:0000313" key="2">
    <source>
        <dbReference type="EMBL" id="MFC4528781.1"/>
    </source>
</evidence>
<dbReference type="RefSeq" id="WP_266147853.1">
    <property type="nucleotide sequence ID" value="NZ_CP064028.1"/>
</dbReference>
<organism evidence="2 3">
    <name type="scientific">Dyella halodurans</name>
    <dbReference type="NCBI Taxonomy" id="1920171"/>
    <lineage>
        <taxon>Bacteria</taxon>
        <taxon>Pseudomonadati</taxon>
        <taxon>Pseudomonadota</taxon>
        <taxon>Gammaproteobacteria</taxon>
        <taxon>Lysobacterales</taxon>
        <taxon>Rhodanobacteraceae</taxon>
        <taxon>Dyella</taxon>
    </lineage>
</organism>
<evidence type="ECO:0000313" key="3">
    <source>
        <dbReference type="Proteomes" id="UP001595961"/>
    </source>
</evidence>
<comment type="caution">
    <text evidence="2">The sequence shown here is derived from an EMBL/GenBank/DDBJ whole genome shotgun (WGS) entry which is preliminary data.</text>
</comment>
<dbReference type="SUPFAM" id="SSF52949">
    <property type="entry name" value="Macro domain-like"/>
    <property type="match status" value="1"/>
</dbReference>
<proteinExistence type="predicted"/>
<dbReference type="Pfam" id="PF01661">
    <property type="entry name" value="Macro"/>
    <property type="match status" value="1"/>
</dbReference>
<dbReference type="PROSITE" id="PS51154">
    <property type="entry name" value="MACRO"/>
    <property type="match status" value="1"/>
</dbReference>
<dbReference type="EC" id="3.1.1.106" evidence="2"/>
<dbReference type="CDD" id="cd02908">
    <property type="entry name" value="Macro_OAADPr_deacetylase"/>
    <property type="match status" value="1"/>
</dbReference>